<name>A0AAE0BAT9_9ROSI</name>
<evidence type="ECO:0000259" key="1">
    <source>
        <dbReference type="Pfam" id="PF00931"/>
    </source>
</evidence>
<dbReference type="Pfam" id="PF00931">
    <property type="entry name" value="NB-ARC"/>
    <property type="match status" value="1"/>
</dbReference>
<evidence type="ECO:0000313" key="2">
    <source>
        <dbReference type="EMBL" id="KAK3232452.1"/>
    </source>
</evidence>
<comment type="caution">
    <text evidence="2">The sequence shown here is derived from an EMBL/GenBank/DDBJ whole genome shotgun (WGS) entry which is preliminary data.</text>
</comment>
<feature type="domain" description="NB-ARC" evidence="1">
    <location>
        <begin position="3"/>
        <end position="82"/>
    </location>
</feature>
<dbReference type="InterPro" id="IPR002182">
    <property type="entry name" value="NB-ARC"/>
</dbReference>
<dbReference type="AlphaFoldDB" id="A0AAE0BAT9"/>
<dbReference type="InterPro" id="IPR044974">
    <property type="entry name" value="Disease_R_plants"/>
</dbReference>
<organism evidence="2 3">
    <name type="scientific">Dipteronia sinensis</name>
    <dbReference type="NCBI Taxonomy" id="43782"/>
    <lineage>
        <taxon>Eukaryota</taxon>
        <taxon>Viridiplantae</taxon>
        <taxon>Streptophyta</taxon>
        <taxon>Embryophyta</taxon>
        <taxon>Tracheophyta</taxon>
        <taxon>Spermatophyta</taxon>
        <taxon>Magnoliopsida</taxon>
        <taxon>eudicotyledons</taxon>
        <taxon>Gunneridae</taxon>
        <taxon>Pentapetalae</taxon>
        <taxon>rosids</taxon>
        <taxon>malvids</taxon>
        <taxon>Sapindales</taxon>
        <taxon>Sapindaceae</taxon>
        <taxon>Hippocastanoideae</taxon>
        <taxon>Acereae</taxon>
        <taxon>Dipteronia</taxon>
    </lineage>
</organism>
<dbReference type="SUPFAM" id="SSF52540">
    <property type="entry name" value="P-loop containing nucleoside triphosphate hydrolases"/>
    <property type="match status" value="1"/>
</dbReference>
<sequence>MLIQRRLCRKKVFVVLDDVSRDEHEQLDNLAGARDWFGPESRIVVTTRDEQVLISHKIIDEIYKVEALKGYEALELFRLKAFGQIPSASDYLQLSKHIHH</sequence>
<keyword evidence="3" id="KW-1185">Reference proteome</keyword>
<accession>A0AAE0BAT9</accession>
<dbReference type="EMBL" id="JANJYJ010000001">
    <property type="protein sequence ID" value="KAK3232452.1"/>
    <property type="molecule type" value="Genomic_DNA"/>
</dbReference>
<dbReference type="GO" id="GO:0006952">
    <property type="term" value="P:defense response"/>
    <property type="evidence" value="ECO:0007669"/>
    <property type="project" value="InterPro"/>
</dbReference>
<gene>
    <name evidence="2" type="ORF">Dsin_004333</name>
</gene>
<dbReference type="Gene3D" id="3.40.50.300">
    <property type="entry name" value="P-loop containing nucleotide triphosphate hydrolases"/>
    <property type="match status" value="1"/>
</dbReference>
<evidence type="ECO:0000313" key="3">
    <source>
        <dbReference type="Proteomes" id="UP001281410"/>
    </source>
</evidence>
<dbReference type="GO" id="GO:0043531">
    <property type="term" value="F:ADP binding"/>
    <property type="evidence" value="ECO:0007669"/>
    <property type="project" value="InterPro"/>
</dbReference>
<reference evidence="2" key="1">
    <citation type="journal article" date="2023" name="Plant J.">
        <title>Genome sequences and population genomics provide insights into the demographic history, inbreeding, and mutation load of two 'living fossil' tree species of Dipteronia.</title>
        <authorList>
            <person name="Feng Y."/>
            <person name="Comes H.P."/>
            <person name="Chen J."/>
            <person name="Zhu S."/>
            <person name="Lu R."/>
            <person name="Zhang X."/>
            <person name="Li P."/>
            <person name="Qiu J."/>
            <person name="Olsen K.M."/>
            <person name="Qiu Y."/>
        </authorList>
    </citation>
    <scope>NUCLEOTIDE SEQUENCE</scope>
    <source>
        <strain evidence="2">NBL</strain>
    </source>
</reference>
<dbReference type="PANTHER" id="PTHR11017:SF573">
    <property type="entry name" value="ADP-RIBOSYL CYCLASE_CYCLIC ADP-RIBOSE HYDROLASE"/>
    <property type="match status" value="1"/>
</dbReference>
<protein>
    <recommendedName>
        <fullName evidence="1">NB-ARC domain-containing protein</fullName>
    </recommendedName>
</protein>
<proteinExistence type="predicted"/>
<dbReference type="Proteomes" id="UP001281410">
    <property type="component" value="Unassembled WGS sequence"/>
</dbReference>
<dbReference type="PANTHER" id="PTHR11017">
    <property type="entry name" value="LEUCINE-RICH REPEAT-CONTAINING PROTEIN"/>
    <property type="match status" value="1"/>
</dbReference>
<dbReference type="InterPro" id="IPR027417">
    <property type="entry name" value="P-loop_NTPase"/>
</dbReference>